<dbReference type="EMBL" id="GBRH01230187">
    <property type="protein sequence ID" value="JAD67708.1"/>
    <property type="molecule type" value="Transcribed_RNA"/>
</dbReference>
<protein>
    <submittedName>
        <fullName evidence="1">Uncharacterized protein</fullName>
    </submittedName>
</protein>
<proteinExistence type="predicted"/>
<accession>A0A0A9BZS9</accession>
<reference evidence="1" key="1">
    <citation type="submission" date="2014-09" db="EMBL/GenBank/DDBJ databases">
        <authorList>
            <person name="Magalhaes I.L.F."/>
            <person name="Oliveira U."/>
            <person name="Santos F.R."/>
            <person name="Vidigal T.H.D.A."/>
            <person name="Brescovit A.D."/>
            <person name="Santos A.J."/>
        </authorList>
    </citation>
    <scope>NUCLEOTIDE SEQUENCE</scope>
    <source>
        <tissue evidence="1">Shoot tissue taken approximately 20 cm above the soil surface</tissue>
    </source>
</reference>
<evidence type="ECO:0000313" key="1">
    <source>
        <dbReference type="EMBL" id="JAD67708.1"/>
    </source>
</evidence>
<name>A0A0A9BZS9_ARUDO</name>
<reference evidence="1" key="2">
    <citation type="journal article" date="2015" name="Data Brief">
        <title>Shoot transcriptome of the giant reed, Arundo donax.</title>
        <authorList>
            <person name="Barrero R.A."/>
            <person name="Guerrero F.D."/>
            <person name="Moolhuijzen P."/>
            <person name="Goolsby J.A."/>
            <person name="Tidwell J."/>
            <person name="Bellgard S.E."/>
            <person name="Bellgard M.I."/>
        </authorList>
    </citation>
    <scope>NUCLEOTIDE SEQUENCE</scope>
    <source>
        <tissue evidence="1">Shoot tissue taken approximately 20 cm above the soil surface</tissue>
    </source>
</reference>
<organism evidence="1">
    <name type="scientific">Arundo donax</name>
    <name type="common">Giant reed</name>
    <name type="synonym">Donax arundinaceus</name>
    <dbReference type="NCBI Taxonomy" id="35708"/>
    <lineage>
        <taxon>Eukaryota</taxon>
        <taxon>Viridiplantae</taxon>
        <taxon>Streptophyta</taxon>
        <taxon>Embryophyta</taxon>
        <taxon>Tracheophyta</taxon>
        <taxon>Spermatophyta</taxon>
        <taxon>Magnoliopsida</taxon>
        <taxon>Liliopsida</taxon>
        <taxon>Poales</taxon>
        <taxon>Poaceae</taxon>
        <taxon>PACMAD clade</taxon>
        <taxon>Arundinoideae</taxon>
        <taxon>Arundineae</taxon>
        <taxon>Arundo</taxon>
    </lineage>
</organism>
<sequence length="14" mass="1665">MTRTSKELCQCAFF</sequence>